<dbReference type="SUPFAM" id="SSF88697">
    <property type="entry name" value="PUA domain-like"/>
    <property type="match status" value="1"/>
</dbReference>
<dbReference type="OrthoDB" id="2361576at2"/>
<keyword evidence="2" id="KW-1185">Reference proteome</keyword>
<sequence>MGMPVEFNTMIVTKGNETRIEENVFELMKEGYRIYPLNIPLEVRKTKDGEKTGTAHVEKLELTDNVTKVTYRLVSLHSTN</sequence>
<evidence type="ECO:0000313" key="1">
    <source>
        <dbReference type="EMBL" id="KEP26063.1"/>
    </source>
</evidence>
<dbReference type="AlphaFoldDB" id="A0A081L9Y7"/>
<comment type="caution">
    <text evidence="1">The sequence shown here is derived from an EMBL/GenBank/DDBJ whole genome shotgun (WGS) entry which is preliminary data.</text>
</comment>
<evidence type="ECO:0000313" key="2">
    <source>
        <dbReference type="Proteomes" id="UP000028091"/>
    </source>
</evidence>
<dbReference type="Gene3D" id="2.40.240.20">
    <property type="entry name" value="Hypothetical PUA domain-like, domain 1"/>
    <property type="match status" value="1"/>
</dbReference>
<organism evidence="1 2">
    <name type="scientific">Bacillus zhangzhouensis</name>
    <dbReference type="NCBI Taxonomy" id="1178540"/>
    <lineage>
        <taxon>Bacteria</taxon>
        <taxon>Bacillati</taxon>
        <taxon>Bacillota</taxon>
        <taxon>Bacilli</taxon>
        <taxon>Bacillales</taxon>
        <taxon>Bacillaceae</taxon>
        <taxon>Bacillus</taxon>
    </lineage>
</organism>
<dbReference type="Pfam" id="PF10763">
    <property type="entry name" value="DUF2584"/>
    <property type="match status" value="1"/>
</dbReference>
<evidence type="ECO:0008006" key="3">
    <source>
        <dbReference type="Google" id="ProtNLM"/>
    </source>
</evidence>
<name>A0A081L9Y7_9BACI</name>
<protein>
    <recommendedName>
        <fullName evidence="3">DUF2584 domain-containing protein</fullName>
    </recommendedName>
</protein>
<gene>
    <name evidence="1" type="ORF">BA70_04505</name>
</gene>
<accession>A0A081L9Y7</accession>
<reference evidence="1 2" key="1">
    <citation type="submission" date="2012-09" db="EMBL/GenBank/DDBJ databases">
        <title>Genome Sequence of Bacillus sp. DW5-4.</title>
        <authorList>
            <person name="Lai Q."/>
            <person name="Liu Y."/>
            <person name="Shao Z."/>
        </authorList>
    </citation>
    <scope>NUCLEOTIDE SEQUENCE [LARGE SCALE GENOMIC DNA]</scope>
    <source>
        <strain evidence="1 2">DW5-4</strain>
    </source>
</reference>
<dbReference type="InterPro" id="IPR019699">
    <property type="entry name" value="DUF2584"/>
</dbReference>
<dbReference type="eggNOG" id="ENOG5032SFQ">
    <property type="taxonomic scope" value="Bacteria"/>
</dbReference>
<dbReference type="EMBL" id="JOTP01000013">
    <property type="protein sequence ID" value="KEP26063.1"/>
    <property type="molecule type" value="Genomic_DNA"/>
</dbReference>
<dbReference type="Proteomes" id="UP000028091">
    <property type="component" value="Unassembled WGS sequence"/>
</dbReference>
<dbReference type="InterPro" id="IPR015947">
    <property type="entry name" value="PUA-like_sf"/>
</dbReference>
<proteinExistence type="predicted"/>
<dbReference type="RefSeq" id="WP_034322580.1">
    <property type="nucleotide sequence ID" value="NZ_JALPZN010000017.1"/>
</dbReference>